<evidence type="ECO:0008006" key="3">
    <source>
        <dbReference type="Google" id="ProtNLM"/>
    </source>
</evidence>
<dbReference type="RefSeq" id="WP_206725704.1">
    <property type="nucleotide sequence ID" value="NZ_CP071090.1"/>
</dbReference>
<dbReference type="SUPFAM" id="SSF52833">
    <property type="entry name" value="Thioredoxin-like"/>
    <property type="match status" value="1"/>
</dbReference>
<dbReference type="EMBL" id="CP071090">
    <property type="protein sequence ID" value="QSQ24138.1"/>
    <property type="molecule type" value="Genomic_DNA"/>
</dbReference>
<gene>
    <name evidence="1" type="ORF">JY651_03960</name>
</gene>
<evidence type="ECO:0000313" key="1">
    <source>
        <dbReference type="EMBL" id="QSQ24138.1"/>
    </source>
</evidence>
<name>A0ABX7NZI6_9BACT</name>
<organism evidence="1 2">
    <name type="scientific">Pyxidicoccus parkwayensis</name>
    <dbReference type="NCBI Taxonomy" id="2813578"/>
    <lineage>
        <taxon>Bacteria</taxon>
        <taxon>Pseudomonadati</taxon>
        <taxon>Myxococcota</taxon>
        <taxon>Myxococcia</taxon>
        <taxon>Myxococcales</taxon>
        <taxon>Cystobacterineae</taxon>
        <taxon>Myxococcaceae</taxon>
        <taxon>Pyxidicoccus</taxon>
    </lineage>
</organism>
<dbReference type="Proteomes" id="UP000662747">
    <property type="component" value="Chromosome"/>
</dbReference>
<proteinExistence type="predicted"/>
<reference evidence="1 2" key="1">
    <citation type="submission" date="2021-02" db="EMBL/GenBank/DDBJ databases">
        <title>De Novo genome assembly of isolated myxobacteria.</title>
        <authorList>
            <person name="Stevens D.C."/>
        </authorList>
    </citation>
    <scope>NUCLEOTIDE SEQUENCE [LARGE SCALE GENOMIC DNA]</scope>
    <source>
        <strain evidence="2">SCPEA02</strain>
    </source>
</reference>
<evidence type="ECO:0000313" key="2">
    <source>
        <dbReference type="Proteomes" id="UP000662747"/>
    </source>
</evidence>
<dbReference type="Gene3D" id="3.40.30.10">
    <property type="entry name" value="Glutaredoxin"/>
    <property type="match status" value="1"/>
</dbReference>
<accession>A0ABX7NZI6</accession>
<keyword evidence="2" id="KW-1185">Reference proteome</keyword>
<sequence>MARREGVTGTAPRRWMLVGALLAATAVGAMPQRGESLPDFTTRDLLDGTHRSHELVGRTTLLVVITDKDAGDAMQKWFDTADTHVPKSVHRASILTFKLPFFVSQGTVRNKAREKVPREYWGDTWLDKNGAMGKALGLDSSKTPYAFALDEKGHVVAAVHGDADAPEAQAVWDALTRR</sequence>
<protein>
    <recommendedName>
        <fullName evidence="3">Thioredoxin domain-containing protein</fullName>
    </recommendedName>
</protein>
<dbReference type="InterPro" id="IPR036249">
    <property type="entry name" value="Thioredoxin-like_sf"/>
</dbReference>